<organism evidence="22 23">
    <name type="scientific">Cherax quadricarinatus</name>
    <name type="common">Australian red claw crayfish</name>
    <dbReference type="NCBI Taxonomy" id="27406"/>
    <lineage>
        <taxon>Eukaryota</taxon>
        <taxon>Metazoa</taxon>
        <taxon>Ecdysozoa</taxon>
        <taxon>Arthropoda</taxon>
        <taxon>Crustacea</taxon>
        <taxon>Multicrustacea</taxon>
        <taxon>Malacostraca</taxon>
        <taxon>Eumalacostraca</taxon>
        <taxon>Eucarida</taxon>
        <taxon>Decapoda</taxon>
        <taxon>Pleocyemata</taxon>
        <taxon>Astacidea</taxon>
        <taxon>Parastacoidea</taxon>
        <taxon>Parastacidae</taxon>
        <taxon>Cherax</taxon>
    </lineage>
</organism>
<dbReference type="Pfam" id="PF20932">
    <property type="entry name" value="Dicer_dsRBD"/>
    <property type="match status" value="1"/>
</dbReference>
<dbReference type="PROSITE" id="PS00517">
    <property type="entry name" value="RNASE_3_1"/>
    <property type="match status" value="1"/>
</dbReference>
<dbReference type="FunFam" id="1.10.1520.10:FF:000004">
    <property type="entry name" value="Endoribonuclease dicer-like 1"/>
    <property type="match status" value="1"/>
</dbReference>
<evidence type="ECO:0000256" key="1">
    <source>
        <dbReference type="ARBA" id="ARBA00001936"/>
    </source>
</evidence>
<feature type="domain" description="Dicer dsRNA-binding fold" evidence="21">
    <location>
        <begin position="555"/>
        <end position="646"/>
    </location>
</feature>
<evidence type="ECO:0000313" key="22">
    <source>
        <dbReference type="EMBL" id="KAK8735002.1"/>
    </source>
</evidence>
<evidence type="ECO:0000256" key="7">
    <source>
        <dbReference type="ARBA" id="ARBA00022759"/>
    </source>
</evidence>
<dbReference type="Pfam" id="PF02170">
    <property type="entry name" value="PAZ"/>
    <property type="match status" value="1"/>
</dbReference>
<keyword evidence="6" id="KW-0547">Nucleotide-binding</keyword>
<dbReference type="Pfam" id="PF03368">
    <property type="entry name" value="Dicer_dimer"/>
    <property type="match status" value="1"/>
</dbReference>
<dbReference type="PROSITE" id="PS51194">
    <property type="entry name" value="HELICASE_CTER"/>
    <property type="match status" value="1"/>
</dbReference>
<dbReference type="PANTHER" id="PTHR14950:SF37">
    <property type="entry name" value="ENDORIBONUCLEASE DICER"/>
    <property type="match status" value="1"/>
</dbReference>
<evidence type="ECO:0000256" key="14">
    <source>
        <dbReference type="ARBA" id="ARBA00023211"/>
    </source>
</evidence>
<dbReference type="Pfam" id="PF04851">
    <property type="entry name" value="ResIII"/>
    <property type="match status" value="1"/>
</dbReference>
<evidence type="ECO:0000259" key="21">
    <source>
        <dbReference type="PROSITE" id="PS51327"/>
    </source>
</evidence>
<feature type="domain" description="PAZ" evidence="18">
    <location>
        <begin position="821"/>
        <end position="967"/>
    </location>
</feature>
<dbReference type="Gene3D" id="3.40.50.300">
    <property type="entry name" value="P-loop containing nucleotide triphosphate hydrolases"/>
    <property type="match status" value="2"/>
</dbReference>
<comment type="cofactor">
    <cofactor evidence="1">
        <name>Mn(2+)</name>
        <dbReference type="ChEBI" id="CHEBI:29035"/>
    </cofactor>
</comment>
<evidence type="ECO:0000259" key="19">
    <source>
        <dbReference type="PROSITE" id="PS51192"/>
    </source>
</evidence>
<evidence type="ECO:0000256" key="5">
    <source>
        <dbReference type="ARBA" id="ARBA00022737"/>
    </source>
</evidence>
<dbReference type="GO" id="GO:0004386">
    <property type="term" value="F:helicase activity"/>
    <property type="evidence" value="ECO:0007669"/>
    <property type="project" value="UniProtKB-KW"/>
</dbReference>
<dbReference type="InterPro" id="IPR038248">
    <property type="entry name" value="Dicer_dimer_sf"/>
</dbReference>
<dbReference type="GO" id="GO:0030422">
    <property type="term" value="P:siRNA processing"/>
    <property type="evidence" value="ECO:0007669"/>
    <property type="project" value="InterPro"/>
</dbReference>
<dbReference type="SUPFAM" id="SSF69065">
    <property type="entry name" value="RNase III domain-like"/>
    <property type="match status" value="2"/>
</dbReference>
<keyword evidence="4" id="KW-0479">Metal-binding</keyword>
<dbReference type="GO" id="GO:0046872">
    <property type="term" value="F:metal ion binding"/>
    <property type="evidence" value="ECO:0007669"/>
    <property type="project" value="UniProtKB-KW"/>
</dbReference>
<dbReference type="InterPro" id="IPR014001">
    <property type="entry name" value="Helicase_ATP-bd"/>
</dbReference>
<evidence type="ECO:0000259" key="18">
    <source>
        <dbReference type="PROSITE" id="PS50821"/>
    </source>
</evidence>
<dbReference type="GO" id="GO:0003677">
    <property type="term" value="F:DNA binding"/>
    <property type="evidence" value="ECO:0007669"/>
    <property type="project" value="InterPro"/>
</dbReference>
<dbReference type="Pfam" id="PF00636">
    <property type="entry name" value="Ribonuclease_3"/>
    <property type="match status" value="2"/>
</dbReference>
<feature type="domain" description="Helicase C-terminal" evidence="20">
    <location>
        <begin position="357"/>
        <end position="529"/>
    </location>
</feature>
<dbReference type="Gene3D" id="3.30.160.20">
    <property type="match status" value="1"/>
</dbReference>
<evidence type="ECO:0000256" key="16">
    <source>
        <dbReference type="PROSITE-ProRule" id="PRU00657"/>
    </source>
</evidence>
<dbReference type="GO" id="GO:0005737">
    <property type="term" value="C:cytoplasm"/>
    <property type="evidence" value="ECO:0007669"/>
    <property type="project" value="TreeGrafter"/>
</dbReference>
<dbReference type="GO" id="GO:0003723">
    <property type="term" value="F:RNA binding"/>
    <property type="evidence" value="ECO:0007669"/>
    <property type="project" value="UniProtKB-UniRule"/>
</dbReference>
<comment type="similarity">
    <text evidence="15 16">Belongs to the helicase family. Dicer subfamily.</text>
</comment>
<dbReference type="Gene3D" id="3.30.160.380">
    <property type="entry name" value="Dicer dimerisation domain"/>
    <property type="match status" value="1"/>
</dbReference>
<dbReference type="EMBL" id="JARKIK010000049">
    <property type="protein sequence ID" value="KAK8735002.1"/>
    <property type="molecule type" value="Genomic_DNA"/>
</dbReference>
<keyword evidence="7" id="KW-0255">Endonuclease</keyword>
<evidence type="ECO:0000256" key="4">
    <source>
        <dbReference type="ARBA" id="ARBA00022723"/>
    </source>
</evidence>
<dbReference type="Proteomes" id="UP001445076">
    <property type="component" value="Unassembled WGS sequence"/>
</dbReference>
<dbReference type="SMART" id="SM00490">
    <property type="entry name" value="HELICc"/>
    <property type="match status" value="1"/>
</dbReference>
<dbReference type="GO" id="GO:0004525">
    <property type="term" value="F:ribonuclease III activity"/>
    <property type="evidence" value="ECO:0007669"/>
    <property type="project" value="InterPro"/>
</dbReference>
<keyword evidence="13" id="KW-0943">RNA-mediated gene silencing</keyword>
<keyword evidence="23" id="KW-1185">Reference proteome</keyword>
<dbReference type="InterPro" id="IPR027417">
    <property type="entry name" value="P-loop_NTPase"/>
</dbReference>
<dbReference type="Pfam" id="PF20931">
    <property type="entry name" value="Dicer_platform"/>
    <property type="match status" value="1"/>
</dbReference>
<name>A0AAW0WSK1_CHEQU</name>
<comment type="cofactor">
    <cofactor evidence="2">
        <name>Mg(2+)</name>
        <dbReference type="ChEBI" id="CHEBI:18420"/>
    </cofactor>
</comment>
<comment type="caution">
    <text evidence="22">The sequence shown here is derived from an EMBL/GenBank/DDBJ whole genome shotgun (WGS) entry which is preliminary data.</text>
</comment>
<dbReference type="SMART" id="SM00535">
    <property type="entry name" value="RIBOc"/>
    <property type="match status" value="2"/>
</dbReference>
<dbReference type="Gene3D" id="2.170.260.10">
    <property type="entry name" value="paz domain"/>
    <property type="match status" value="1"/>
</dbReference>
<keyword evidence="8" id="KW-0378">Hydrolase</keyword>
<evidence type="ECO:0000256" key="11">
    <source>
        <dbReference type="ARBA" id="ARBA00022842"/>
    </source>
</evidence>
<dbReference type="GO" id="GO:0005524">
    <property type="term" value="F:ATP binding"/>
    <property type="evidence" value="ECO:0007669"/>
    <property type="project" value="UniProtKB-KW"/>
</dbReference>
<dbReference type="Pfam" id="PF00271">
    <property type="entry name" value="Helicase_C"/>
    <property type="match status" value="1"/>
</dbReference>
<keyword evidence="5" id="KW-0677">Repeat</keyword>
<dbReference type="GO" id="GO:0031054">
    <property type="term" value="P:pre-miRNA processing"/>
    <property type="evidence" value="ECO:0007669"/>
    <property type="project" value="InterPro"/>
</dbReference>
<dbReference type="GO" id="GO:0004530">
    <property type="term" value="F:deoxyribonuclease I activity"/>
    <property type="evidence" value="ECO:0007669"/>
    <property type="project" value="TreeGrafter"/>
</dbReference>
<dbReference type="PROSITE" id="PS50142">
    <property type="entry name" value="RNASE_3_2"/>
    <property type="match status" value="2"/>
</dbReference>
<evidence type="ECO:0000256" key="15">
    <source>
        <dbReference type="ARBA" id="ARBA00035116"/>
    </source>
</evidence>
<dbReference type="InterPro" id="IPR001650">
    <property type="entry name" value="Helicase_C-like"/>
</dbReference>
<dbReference type="SUPFAM" id="SSF52540">
    <property type="entry name" value="P-loop containing nucleoside triphosphate hydrolases"/>
    <property type="match status" value="1"/>
</dbReference>
<keyword evidence="11" id="KW-0460">Magnesium</keyword>
<keyword evidence="9" id="KW-0347">Helicase</keyword>
<proteinExistence type="inferred from homology"/>
<dbReference type="InterPro" id="IPR003100">
    <property type="entry name" value="PAZ_dom"/>
</dbReference>
<keyword evidence="12 16" id="KW-0694">RNA-binding</keyword>
<sequence length="1537" mass="175539">MATTHHGTNAEPSEPQGGSDFTARAYQLELFEEAKKQNSILVLGTGSGKTFISILLIRELAHQIRGSLSSGSKRTVFVVNTVPLVHQQALAIETHTALQVGKYEGSMGVDYWTDDRWKDELEKNEVLVMVAQIFQDLVLHARLPLSSVNLIIMDECHHTTGSHPMREIMRQYESLKRCTPKKCPRVLGLTACVIHRKCKKKDVKKLMKALEMAMDCALVTTTDQEEVIKYSTGPKERIICYESEEPTEYQELISAQLQGIVEDVLEQRDIELKYKKLVTKKMDNIRHIMGTLGDFCVAQAIQYEMDHFDEIEKIEDVPTVRELIVLLRDRLKAIKEYCTEIEASMSPIVHVSKKVKKLYEIFCACNTEVYGLIFVERRNTAKILYDLLLKAAEQSDNLAYVKPLYVIGSNSRLGLDIRLAELELRKQNETLNKFRNGDCNFVVSTSVLEEGVDIRKCNIVLRFDKPMNYRAYVQSRGRARALPSRYLLMVQHSDLQEMLETVEVYKEIENSLINLCHDRELPTSNETREHFAEDEYIAPYEPYGPDGPKITLNSAIPLINVYCGKLPQDKFTVLAPEVVIKTTEEGCVAEIKLPINASFKEKMSGDCMENKDLAKKSAALLLCKTLHKMNELDCNLRPAAASDDGMLDGLVEIQPEQVEAGEPEPGTKKRRQVYEREVCQAFTHCQEGMYKLYSIIIQPSGPQLTDLLIDSTKSEVSLGLICKKDLLHCPFPLYCSKWGEVEVKVEFIKEIKDQSPELIRQIEHFHKVVFETLLHINFKLFDFNSRNSGVFIVPLGKESTINLDILNQISSLPSLRAREPIVNEPQAGIFHFERAFYEDAIIYPLYPTEEPEIMFYVTQIVTELNPLSEFPDFKDLYYSYSDYYKQKYGQSISNMQQPLLLAKHLPRELNFLKKLPTSCETIDGSESDFPMCAPQFLGLKKLSSKKKSRKHERDYAKFVPELCGVLPLKASVWWQVMCIPSILHRLNSLNLAYQLNVVMNDSRFIQNSDHKKINLNWPEEIIKRIRNSSKQNLCVSLLERKNDYIHPFAIVQALTLRGSNDNFDLERLEVLGDSFLKFITAEYLFLKEIKNHEGRLSMRRGKLVCNSTLYSLAKSRAIPEKIQSVNLSPPTNGFLPGFMIKPEVDKQFRSCSLAHSMWSNVPELSEMDHMQQMVENLEISENEKSKKKVEKSACYNPWSEHLLADKNIADSVEALIGAYLLAAGTKAAVTFLHKLGLGVCNNQSLLRSQLEVPSAVLKEDYWAMNEVRRYYKNACLDRLEQKIKYTFTDKSFIVQAVTHSSFSQNTVTDCYQRLEFLGDAVLDYLITGHIYSHYSSYSPGQITDLRSYFVKNETLAKVSADMKLHRHLQHMAPKLTASIDKFLRILDESYEEDTLNTEEDEVDGEDVDVPKALGDLVEAIIGAVYLDTCRSLQRTWEVIEILMGDTLKKSLADIPGNSIRELYEVVNKVKPGDIRFEKVPREENDDTSKYLLKIEGLPDMYGKGKNYRTAKIAAAKLGLKKFQAYLAEQNAMPEHTL</sequence>
<dbReference type="InterPro" id="IPR044441">
    <property type="entry name" value="DICER_DSRM"/>
</dbReference>
<dbReference type="InterPro" id="IPR036085">
    <property type="entry name" value="PAZ_dom_sf"/>
</dbReference>
<evidence type="ECO:0000313" key="23">
    <source>
        <dbReference type="Proteomes" id="UP001445076"/>
    </source>
</evidence>
<gene>
    <name evidence="22" type="ORF">OTU49_005779</name>
</gene>
<evidence type="ECO:0000259" key="20">
    <source>
        <dbReference type="PROSITE" id="PS51194"/>
    </source>
</evidence>
<evidence type="ECO:0000256" key="12">
    <source>
        <dbReference type="ARBA" id="ARBA00022884"/>
    </source>
</evidence>
<keyword evidence="14" id="KW-0464">Manganese</keyword>
<dbReference type="PROSITE" id="PS51327">
    <property type="entry name" value="DICER_DSRBF"/>
    <property type="match status" value="1"/>
</dbReference>
<evidence type="ECO:0000256" key="13">
    <source>
        <dbReference type="ARBA" id="ARBA00023158"/>
    </source>
</evidence>
<dbReference type="InterPro" id="IPR000999">
    <property type="entry name" value="RNase_III_dom"/>
</dbReference>
<evidence type="ECO:0000256" key="3">
    <source>
        <dbReference type="ARBA" id="ARBA00022722"/>
    </source>
</evidence>
<evidence type="ECO:0000256" key="8">
    <source>
        <dbReference type="ARBA" id="ARBA00022801"/>
    </source>
</evidence>
<dbReference type="SMART" id="SM00949">
    <property type="entry name" value="PAZ"/>
    <property type="match status" value="1"/>
</dbReference>
<dbReference type="InterPro" id="IPR005034">
    <property type="entry name" value="Dicer_dimerisation"/>
</dbReference>
<keyword evidence="10" id="KW-0067">ATP-binding</keyword>
<dbReference type="SMART" id="SM00487">
    <property type="entry name" value="DEXDc"/>
    <property type="match status" value="1"/>
</dbReference>
<dbReference type="CDD" id="cd00593">
    <property type="entry name" value="RIBOc"/>
    <property type="match status" value="2"/>
</dbReference>
<dbReference type="GO" id="GO:0005634">
    <property type="term" value="C:nucleus"/>
    <property type="evidence" value="ECO:0007669"/>
    <property type="project" value="TreeGrafter"/>
</dbReference>
<accession>A0AAW0WSK1</accession>
<dbReference type="PROSITE" id="PS50821">
    <property type="entry name" value="PAZ"/>
    <property type="match status" value="1"/>
</dbReference>
<feature type="domain" description="RNase III" evidence="17">
    <location>
        <begin position="1276"/>
        <end position="1429"/>
    </location>
</feature>
<evidence type="ECO:0000256" key="2">
    <source>
        <dbReference type="ARBA" id="ARBA00001946"/>
    </source>
</evidence>
<evidence type="ECO:0000256" key="9">
    <source>
        <dbReference type="ARBA" id="ARBA00022806"/>
    </source>
</evidence>
<dbReference type="Gene3D" id="1.10.1520.10">
    <property type="entry name" value="Ribonuclease III domain"/>
    <property type="match status" value="2"/>
</dbReference>
<reference evidence="22 23" key="1">
    <citation type="journal article" date="2024" name="BMC Genomics">
        <title>Genome assembly of redclaw crayfish (Cherax quadricarinatus) provides insights into its immune adaptation and hypoxia tolerance.</title>
        <authorList>
            <person name="Liu Z."/>
            <person name="Zheng J."/>
            <person name="Li H."/>
            <person name="Fang K."/>
            <person name="Wang S."/>
            <person name="He J."/>
            <person name="Zhou D."/>
            <person name="Weng S."/>
            <person name="Chi M."/>
            <person name="Gu Z."/>
            <person name="He J."/>
            <person name="Li F."/>
            <person name="Wang M."/>
        </authorList>
    </citation>
    <scope>NUCLEOTIDE SEQUENCE [LARGE SCALE GENOMIC DNA]</scope>
    <source>
        <strain evidence="22">ZL_2023a</strain>
    </source>
</reference>
<feature type="domain" description="Helicase ATP-binding" evidence="19">
    <location>
        <begin position="30"/>
        <end position="191"/>
    </location>
</feature>
<dbReference type="InterPro" id="IPR036389">
    <property type="entry name" value="RNase_III_sf"/>
</dbReference>
<protein>
    <submittedName>
        <fullName evidence="22">Uncharacterized protein</fullName>
    </submittedName>
</protein>
<evidence type="ECO:0000256" key="6">
    <source>
        <dbReference type="ARBA" id="ARBA00022741"/>
    </source>
</evidence>
<keyword evidence="3" id="KW-0540">Nuclease</keyword>
<dbReference type="PROSITE" id="PS51192">
    <property type="entry name" value="HELICASE_ATP_BIND_1"/>
    <property type="match status" value="1"/>
</dbReference>
<dbReference type="FunFam" id="3.40.50.300:FF:000628">
    <property type="entry name" value="Endoribonuclease Dicer"/>
    <property type="match status" value="1"/>
</dbReference>
<evidence type="ECO:0000259" key="17">
    <source>
        <dbReference type="PROSITE" id="PS50142"/>
    </source>
</evidence>
<evidence type="ECO:0000256" key="10">
    <source>
        <dbReference type="ARBA" id="ARBA00022840"/>
    </source>
</evidence>
<dbReference type="InterPro" id="IPR006935">
    <property type="entry name" value="Helicase/UvrB_N"/>
</dbReference>
<dbReference type="CDD" id="cd18034">
    <property type="entry name" value="DEXHc_dicer"/>
    <property type="match status" value="1"/>
</dbReference>
<feature type="domain" description="RNase III" evidence="17">
    <location>
        <begin position="1052"/>
        <end position="1224"/>
    </location>
</feature>
<dbReference type="PANTHER" id="PTHR14950">
    <property type="entry name" value="DICER-RELATED"/>
    <property type="match status" value="1"/>
</dbReference>
<dbReference type="InterPro" id="IPR048512">
    <property type="entry name" value="Dicer_platform"/>
</dbReference>
<dbReference type="GO" id="GO:0006309">
    <property type="term" value="P:apoptotic DNA fragmentation"/>
    <property type="evidence" value="ECO:0007669"/>
    <property type="project" value="TreeGrafter"/>
</dbReference>
<dbReference type="SUPFAM" id="SSF101690">
    <property type="entry name" value="PAZ domain"/>
    <property type="match status" value="1"/>
</dbReference>